<evidence type="ECO:0000259" key="3">
    <source>
        <dbReference type="PROSITE" id="PS51094"/>
    </source>
</evidence>
<dbReference type="KEGG" id="chya:V22_42840"/>
<dbReference type="InterPro" id="IPR002178">
    <property type="entry name" value="PTS_EIIA_type-2_dom"/>
</dbReference>
<dbReference type="AlphaFoldDB" id="A0A517TF63"/>
<organism evidence="4 5">
    <name type="scientific">Calycomorphotria hydatis</name>
    <dbReference type="NCBI Taxonomy" id="2528027"/>
    <lineage>
        <taxon>Bacteria</taxon>
        <taxon>Pseudomonadati</taxon>
        <taxon>Planctomycetota</taxon>
        <taxon>Planctomycetia</taxon>
        <taxon>Planctomycetales</taxon>
        <taxon>Planctomycetaceae</taxon>
        <taxon>Calycomorphotria</taxon>
    </lineage>
</organism>
<dbReference type="GO" id="GO:0016740">
    <property type="term" value="F:transferase activity"/>
    <property type="evidence" value="ECO:0007669"/>
    <property type="project" value="UniProtKB-KW"/>
</dbReference>
<dbReference type="Pfam" id="PF00359">
    <property type="entry name" value="PTS_EIIA_2"/>
    <property type="match status" value="1"/>
</dbReference>
<dbReference type="OrthoDB" id="95460at2"/>
<dbReference type="GO" id="GO:0005737">
    <property type="term" value="C:cytoplasm"/>
    <property type="evidence" value="ECO:0007669"/>
    <property type="project" value="UniProtKB-SubCell"/>
</dbReference>
<dbReference type="RefSeq" id="WP_145266617.1">
    <property type="nucleotide sequence ID" value="NZ_CP036316.1"/>
</dbReference>
<dbReference type="PANTHER" id="PTHR47738:SF2">
    <property type="entry name" value="PTS SYSTEM FRUCTOSE-LIKE EIIA COMPONENT"/>
    <property type="match status" value="1"/>
</dbReference>
<sequence>MNLTDFVVPEAILADLKAETKEEAIRAMVASLKDTGSISADEEEGIVAAIMKREELGSTGIGNGVAVPHTKHPSVDKLIATVALTHDGVDFASLDGEDVYILFLLVSPPDKPGDHLRGLENISRHLRSQNFCSFLKQAKSREEVLDLLKEADENHFS</sequence>
<gene>
    <name evidence="4" type="primary">manP</name>
    <name evidence="4" type="ORF">V22_42840</name>
</gene>
<keyword evidence="5" id="KW-1185">Reference proteome</keyword>
<evidence type="ECO:0000313" key="4">
    <source>
        <dbReference type="EMBL" id="QDT67012.1"/>
    </source>
</evidence>
<dbReference type="Gene3D" id="3.40.930.10">
    <property type="entry name" value="Mannitol-specific EII, Chain A"/>
    <property type="match status" value="1"/>
</dbReference>
<dbReference type="FunFam" id="3.40.930.10:FF:000009">
    <property type="entry name" value="PTS system, fructose specific IIABC component"/>
    <property type="match status" value="1"/>
</dbReference>
<dbReference type="SUPFAM" id="SSF55804">
    <property type="entry name" value="Phoshotransferase/anion transport protein"/>
    <property type="match status" value="1"/>
</dbReference>
<accession>A0A517TF63</accession>
<feature type="domain" description="PTS EIIA type-2" evidence="3">
    <location>
        <begin position="5"/>
        <end position="151"/>
    </location>
</feature>
<dbReference type="PANTHER" id="PTHR47738">
    <property type="entry name" value="PTS SYSTEM FRUCTOSE-LIKE EIIA COMPONENT-RELATED"/>
    <property type="match status" value="1"/>
</dbReference>
<dbReference type="EMBL" id="CP036316">
    <property type="protein sequence ID" value="QDT67012.1"/>
    <property type="molecule type" value="Genomic_DNA"/>
</dbReference>
<proteinExistence type="predicted"/>
<name>A0A517TF63_9PLAN</name>
<evidence type="ECO:0000313" key="5">
    <source>
        <dbReference type="Proteomes" id="UP000319976"/>
    </source>
</evidence>
<comment type="subcellular location">
    <subcellularLocation>
        <location evidence="1">Cytoplasm</location>
    </subcellularLocation>
</comment>
<reference evidence="4 5" key="1">
    <citation type="submission" date="2019-02" db="EMBL/GenBank/DDBJ databases">
        <title>Deep-cultivation of Planctomycetes and their phenomic and genomic characterization uncovers novel biology.</title>
        <authorList>
            <person name="Wiegand S."/>
            <person name="Jogler M."/>
            <person name="Boedeker C."/>
            <person name="Pinto D."/>
            <person name="Vollmers J."/>
            <person name="Rivas-Marin E."/>
            <person name="Kohn T."/>
            <person name="Peeters S.H."/>
            <person name="Heuer A."/>
            <person name="Rast P."/>
            <person name="Oberbeckmann S."/>
            <person name="Bunk B."/>
            <person name="Jeske O."/>
            <person name="Meyerdierks A."/>
            <person name="Storesund J.E."/>
            <person name="Kallscheuer N."/>
            <person name="Luecker S."/>
            <person name="Lage O.M."/>
            <person name="Pohl T."/>
            <person name="Merkel B.J."/>
            <person name="Hornburger P."/>
            <person name="Mueller R.-W."/>
            <person name="Bruemmer F."/>
            <person name="Labrenz M."/>
            <person name="Spormann A.M."/>
            <person name="Op den Camp H."/>
            <person name="Overmann J."/>
            <person name="Amann R."/>
            <person name="Jetten M.S.M."/>
            <person name="Mascher T."/>
            <person name="Medema M.H."/>
            <person name="Devos D.P."/>
            <person name="Kaster A.-K."/>
            <person name="Ovreas L."/>
            <person name="Rohde M."/>
            <person name="Galperin M.Y."/>
            <person name="Jogler C."/>
        </authorList>
    </citation>
    <scope>NUCLEOTIDE SEQUENCE [LARGE SCALE GENOMIC DNA]</scope>
    <source>
        <strain evidence="4 5">V22</strain>
    </source>
</reference>
<dbReference type="PROSITE" id="PS51094">
    <property type="entry name" value="PTS_EIIA_TYPE_2"/>
    <property type="match status" value="1"/>
</dbReference>
<evidence type="ECO:0000256" key="1">
    <source>
        <dbReference type="ARBA" id="ARBA00004496"/>
    </source>
</evidence>
<dbReference type="InterPro" id="IPR016152">
    <property type="entry name" value="PTrfase/Anion_transptr"/>
</dbReference>
<evidence type="ECO:0000256" key="2">
    <source>
        <dbReference type="ARBA" id="ARBA00022679"/>
    </source>
</evidence>
<protein>
    <submittedName>
        <fullName evidence="4">PTS system mannose-specific EIIBCA component</fullName>
    </submittedName>
</protein>
<keyword evidence="2" id="KW-0808">Transferase</keyword>
<dbReference type="InterPro" id="IPR051541">
    <property type="entry name" value="PTS_SugarTrans_NitroReg"/>
</dbReference>
<dbReference type="Proteomes" id="UP000319976">
    <property type="component" value="Chromosome"/>
</dbReference>
<dbReference type="CDD" id="cd00211">
    <property type="entry name" value="PTS_IIA_fru"/>
    <property type="match status" value="1"/>
</dbReference>